<sequence>MATVSLHNNACGGRSVLLPSVDRGANGGTPTLSVHHSFTYQSIKVHISVSHQERDDFFTSQHILVIVTDAVRGHN</sequence>
<reference evidence="1 2" key="1">
    <citation type="submission" date="2019-03" db="EMBL/GenBank/DDBJ databases">
        <title>First draft genome of Liparis tanakae, snailfish: a comprehensive survey of snailfish specific genes.</title>
        <authorList>
            <person name="Kim W."/>
            <person name="Song I."/>
            <person name="Jeong J.-H."/>
            <person name="Kim D."/>
            <person name="Kim S."/>
            <person name="Ryu S."/>
            <person name="Song J.Y."/>
            <person name="Lee S.K."/>
        </authorList>
    </citation>
    <scope>NUCLEOTIDE SEQUENCE [LARGE SCALE GENOMIC DNA]</scope>
    <source>
        <tissue evidence="1">Muscle</tissue>
    </source>
</reference>
<evidence type="ECO:0000313" key="1">
    <source>
        <dbReference type="EMBL" id="TNN23538.1"/>
    </source>
</evidence>
<organism evidence="1 2">
    <name type="scientific">Liparis tanakae</name>
    <name type="common">Tanaka's snailfish</name>
    <dbReference type="NCBI Taxonomy" id="230148"/>
    <lineage>
        <taxon>Eukaryota</taxon>
        <taxon>Metazoa</taxon>
        <taxon>Chordata</taxon>
        <taxon>Craniata</taxon>
        <taxon>Vertebrata</taxon>
        <taxon>Euteleostomi</taxon>
        <taxon>Actinopterygii</taxon>
        <taxon>Neopterygii</taxon>
        <taxon>Teleostei</taxon>
        <taxon>Neoteleostei</taxon>
        <taxon>Acanthomorphata</taxon>
        <taxon>Eupercaria</taxon>
        <taxon>Perciformes</taxon>
        <taxon>Cottioidei</taxon>
        <taxon>Cottales</taxon>
        <taxon>Liparidae</taxon>
        <taxon>Liparis</taxon>
    </lineage>
</organism>
<accession>A0A4Z2E446</accession>
<protein>
    <submittedName>
        <fullName evidence="1">Uncharacterized protein</fullName>
    </submittedName>
</protein>
<dbReference type="AlphaFoldDB" id="A0A4Z2E446"/>
<evidence type="ECO:0000313" key="2">
    <source>
        <dbReference type="Proteomes" id="UP000314294"/>
    </source>
</evidence>
<dbReference type="Proteomes" id="UP000314294">
    <property type="component" value="Unassembled WGS sequence"/>
</dbReference>
<dbReference type="EMBL" id="SRLO01018136">
    <property type="protein sequence ID" value="TNN23538.1"/>
    <property type="molecule type" value="Genomic_DNA"/>
</dbReference>
<proteinExistence type="predicted"/>
<comment type="caution">
    <text evidence="1">The sequence shown here is derived from an EMBL/GenBank/DDBJ whole genome shotgun (WGS) entry which is preliminary data.</text>
</comment>
<gene>
    <name evidence="1" type="ORF">EYF80_066340</name>
</gene>
<keyword evidence="2" id="KW-1185">Reference proteome</keyword>
<name>A0A4Z2E446_9TELE</name>